<keyword evidence="5" id="KW-1185">Reference proteome</keyword>
<dbReference type="HOGENOM" id="CLU_007383_9_2_1"/>
<dbReference type="PANTHER" id="PTHR10366:SF844">
    <property type="entry name" value="NADPH-DEPENDENT METHYLGLYOXAL REDUCTASE GRE2"/>
    <property type="match status" value="1"/>
</dbReference>
<dbReference type="PhylomeDB" id="A7TPI9"/>
<dbReference type="KEGG" id="vpo:Kpol_1057p21"/>
<dbReference type="OrthoDB" id="2735536at2759"/>
<dbReference type="OMA" id="KPECTGQ"/>
<name>A7TPI9_VANPO</name>
<dbReference type="InterPro" id="IPR001509">
    <property type="entry name" value="Epimerase_deHydtase"/>
</dbReference>
<accession>A7TPI9</accession>
<evidence type="ECO:0000259" key="3">
    <source>
        <dbReference type="Pfam" id="PF01370"/>
    </source>
</evidence>
<dbReference type="AlphaFoldDB" id="A7TPI9"/>
<dbReference type="RefSeq" id="XP_001643691.1">
    <property type="nucleotide sequence ID" value="XM_001643641.1"/>
</dbReference>
<dbReference type="FunCoup" id="A7TPI9">
    <property type="interactions" value="249"/>
</dbReference>
<dbReference type="InterPro" id="IPR050425">
    <property type="entry name" value="NAD(P)_dehydrat-like"/>
</dbReference>
<dbReference type="InterPro" id="IPR036291">
    <property type="entry name" value="NAD(P)-bd_dom_sf"/>
</dbReference>
<dbReference type="SMR" id="A7TPI9"/>
<sequence>MSVFVSGATGFIAQHIVNDLLNQGYKVIGTARSQEKADKLIRQFGNNPNLSMEIVSDIAQLGAFDKAIEKHSNDIKYVLHTASPFHFDTIEYEKDLLIPAVNGTKGILESIKKYAADKVERVVITSSFASVVNVEDQANSKIVLTEKDWNTVSWEGAQKDGIYAYYGSKAFAERAAWDFLKENRDSVKFKLTAVNPVYVFGPQLFDEDVKAQLNTSCEFINELVHADPETKIDASVAGNFIDVRDVSKAHLLAFQKQETVGERLILSNGPFGKQDIINVLNKNYPQLKGKIPPSNPDTDAKIGKNACGVNNEKSKSILGFKFMAFEETVCDTVNQILKKENKF</sequence>
<dbReference type="Gene3D" id="3.40.50.720">
    <property type="entry name" value="NAD(P)-binding Rossmann-like Domain"/>
    <property type="match status" value="1"/>
</dbReference>
<dbReference type="GO" id="GO:0016616">
    <property type="term" value="F:oxidoreductase activity, acting on the CH-OH group of donors, NAD or NADP as acceptor"/>
    <property type="evidence" value="ECO:0007669"/>
    <property type="project" value="TreeGrafter"/>
</dbReference>
<dbReference type="FunFam" id="3.40.50.720:FF:000191">
    <property type="entry name" value="Methylglyoxal reductase (NADPH-dependent)"/>
    <property type="match status" value="1"/>
</dbReference>
<dbReference type="SUPFAM" id="SSF51735">
    <property type="entry name" value="NAD(P)-binding Rossmann-fold domains"/>
    <property type="match status" value="1"/>
</dbReference>
<dbReference type="Proteomes" id="UP000000267">
    <property type="component" value="Unassembled WGS sequence"/>
</dbReference>
<gene>
    <name evidence="4" type="ORF">Kpol_1057p21</name>
</gene>
<reference evidence="4 5" key="1">
    <citation type="journal article" date="2007" name="Proc. Natl. Acad. Sci. U.S.A.">
        <title>Independent sorting-out of thousands of duplicated gene pairs in two yeast species descended from a whole-genome duplication.</title>
        <authorList>
            <person name="Scannell D.R."/>
            <person name="Frank A.C."/>
            <person name="Conant G.C."/>
            <person name="Byrne K.P."/>
            <person name="Woolfit M."/>
            <person name="Wolfe K.H."/>
        </authorList>
    </citation>
    <scope>NUCLEOTIDE SEQUENCE [LARGE SCALE GENOMIC DNA]</scope>
    <source>
        <strain evidence="5">ATCC 22028 / DSM 70294 / BCRC 21397 / CBS 2163 / NBRC 10782 / NRRL Y-8283 / UCD 57-17</strain>
    </source>
</reference>
<evidence type="ECO:0000313" key="5">
    <source>
        <dbReference type="Proteomes" id="UP000000267"/>
    </source>
</evidence>
<comment type="similarity">
    <text evidence="2">Belongs to the NAD(P)-dependent epimerase/dehydratase family. Dihydroflavonol-4-reductase subfamily.</text>
</comment>
<proteinExistence type="inferred from homology"/>
<dbReference type="CDD" id="cd05227">
    <property type="entry name" value="AR_SDR_e"/>
    <property type="match status" value="1"/>
</dbReference>
<dbReference type="PANTHER" id="PTHR10366">
    <property type="entry name" value="NAD DEPENDENT EPIMERASE/DEHYDRATASE"/>
    <property type="match status" value="1"/>
</dbReference>
<organism evidence="5">
    <name type="scientific">Vanderwaltozyma polyspora (strain ATCC 22028 / DSM 70294 / BCRC 21397 / CBS 2163 / NBRC 10782 / NRRL Y-8283 / UCD 57-17)</name>
    <name type="common">Kluyveromyces polysporus</name>
    <dbReference type="NCBI Taxonomy" id="436907"/>
    <lineage>
        <taxon>Eukaryota</taxon>
        <taxon>Fungi</taxon>
        <taxon>Dikarya</taxon>
        <taxon>Ascomycota</taxon>
        <taxon>Saccharomycotina</taxon>
        <taxon>Saccharomycetes</taxon>
        <taxon>Saccharomycetales</taxon>
        <taxon>Saccharomycetaceae</taxon>
        <taxon>Vanderwaltozyma</taxon>
    </lineage>
</organism>
<dbReference type="EMBL" id="DS480443">
    <property type="protein sequence ID" value="EDO15833.1"/>
    <property type="molecule type" value="Genomic_DNA"/>
</dbReference>
<feature type="domain" description="NAD-dependent epimerase/dehydratase" evidence="3">
    <location>
        <begin position="3"/>
        <end position="259"/>
    </location>
</feature>
<evidence type="ECO:0000256" key="1">
    <source>
        <dbReference type="ARBA" id="ARBA00023002"/>
    </source>
</evidence>
<evidence type="ECO:0000256" key="2">
    <source>
        <dbReference type="ARBA" id="ARBA00023445"/>
    </source>
</evidence>
<protein>
    <recommendedName>
        <fullName evidence="3">NAD-dependent epimerase/dehydratase domain-containing protein</fullName>
    </recommendedName>
</protein>
<dbReference type="Pfam" id="PF01370">
    <property type="entry name" value="Epimerase"/>
    <property type="match status" value="1"/>
</dbReference>
<dbReference type="InParanoid" id="A7TPI9"/>
<dbReference type="GeneID" id="5543934"/>
<dbReference type="eggNOG" id="KOG1502">
    <property type="taxonomic scope" value="Eukaryota"/>
</dbReference>
<evidence type="ECO:0000313" key="4">
    <source>
        <dbReference type="EMBL" id="EDO15833.1"/>
    </source>
</evidence>
<dbReference type="STRING" id="436907.A7TPI9"/>
<keyword evidence="1" id="KW-0560">Oxidoreductase</keyword>